<dbReference type="SMART" id="SM00651">
    <property type="entry name" value="Sm"/>
    <property type="match status" value="1"/>
</dbReference>
<dbReference type="GO" id="GO:0005685">
    <property type="term" value="C:U1 snRNP"/>
    <property type="evidence" value="ECO:0007669"/>
    <property type="project" value="UniProtKB-UniRule"/>
</dbReference>
<dbReference type="InterPro" id="IPR047575">
    <property type="entry name" value="Sm"/>
</dbReference>
<keyword evidence="7 11" id="KW-0694">RNA-binding</keyword>
<dbReference type="PANTHER" id="PTHR11193">
    <property type="entry name" value="SMALL NUCLEAR RIBONUCLEOPROTEIN E"/>
    <property type="match status" value="1"/>
</dbReference>
<evidence type="ECO:0000256" key="8">
    <source>
        <dbReference type="ARBA" id="ARBA00023187"/>
    </source>
</evidence>
<evidence type="ECO:0000256" key="11">
    <source>
        <dbReference type="RuleBase" id="RU365053"/>
    </source>
</evidence>
<evidence type="ECO:0000256" key="10">
    <source>
        <dbReference type="ARBA" id="ARBA00023274"/>
    </source>
</evidence>
<dbReference type="GO" id="GO:0046540">
    <property type="term" value="C:U4/U6 x U5 tri-snRNP complex"/>
    <property type="evidence" value="ECO:0007669"/>
    <property type="project" value="UniProtKB-UniRule"/>
</dbReference>
<comment type="subcellular location">
    <subcellularLocation>
        <location evidence="2">Cytoplasm</location>
    </subcellularLocation>
    <subcellularLocation>
        <location evidence="1 11">Nucleus</location>
    </subcellularLocation>
</comment>
<dbReference type="GO" id="GO:0005737">
    <property type="term" value="C:cytoplasm"/>
    <property type="evidence" value="ECO:0007669"/>
    <property type="project" value="UniProtKB-SubCell"/>
</dbReference>
<dbReference type="Gene3D" id="2.30.30.100">
    <property type="match status" value="1"/>
</dbReference>
<evidence type="ECO:0000256" key="3">
    <source>
        <dbReference type="ARBA" id="ARBA00006850"/>
    </source>
</evidence>
<dbReference type="GO" id="GO:0005687">
    <property type="term" value="C:U4 snRNP"/>
    <property type="evidence" value="ECO:0007669"/>
    <property type="project" value="UniProtKB-UniRule"/>
</dbReference>
<dbReference type="InterPro" id="IPR001163">
    <property type="entry name" value="Sm_dom_euk/arc"/>
</dbReference>
<dbReference type="Proteomes" id="UP000321518">
    <property type="component" value="Unassembled WGS sequence"/>
</dbReference>
<sequence length="97" mass="10985">MASKSKTVLVQPINVIFKHLQQGTRVQLWLFDNLEQRLEGKILGFDEFMNVVLDDAEEVWVKDTKTKKTGDRQQLGRLLLKGENITLISPAPHGAKA</sequence>
<dbReference type="InterPro" id="IPR027078">
    <property type="entry name" value="snRNP-E"/>
</dbReference>
<keyword evidence="8 11" id="KW-0508">mRNA splicing</keyword>
<dbReference type="PROSITE" id="PS52002">
    <property type="entry name" value="SM"/>
    <property type="match status" value="1"/>
</dbReference>
<keyword evidence="10 11" id="KW-0687">Ribonucleoprotein</keyword>
<evidence type="ECO:0000313" key="14">
    <source>
        <dbReference type="Proteomes" id="UP000321518"/>
    </source>
</evidence>
<dbReference type="InterPro" id="IPR010920">
    <property type="entry name" value="LSM_dom_sf"/>
</dbReference>
<dbReference type="SUPFAM" id="SSF50182">
    <property type="entry name" value="Sm-like ribonucleoproteins"/>
    <property type="match status" value="1"/>
</dbReference>
<evidence type="ECO:0000256" key="2">
    <source>
        <dbReference type="ARBA" id="ARBA00004496"/>
    </source>
</evidence>
<comment type="function">
    <text evidence="11">Involved in pre-mRNA splicing. Binds and is required for the stability of snRNA U1, U2, U4 and U5 which contain a highly conserved structural motif called the Sm binding site. Involved in cap modification.</text>
</comment>
<keyword evidence="9 11" id="KW-0539">Nucleus</keyword>
<dbReference type="CDD" id="cd01718">
    <property type="entry name" value="Sm_E"/>
    <property type="match status" value="1"/>
</dbReference>
<dbReference type="GO" id="GO:0000387">
    <property type="term" value="P:spliceosomal snRNP assembly"/>
    <property type="evidence" value="ECO:0007669"/>
    <property type="project" value="UniProtKB-UniRule"/>
</dbReference>
<keyword evidence="6 11" id="KW-0747">Spliceosome</keyword>
<keyword evidence="4" id="KW-0963">Cytoplasm</keyword>
<evidence type="ECO:0000256" key="5">
    <source>
        <dbReference type="ARBA" id="ARBA00022664"/>
    </source>
</evidence>
<dbReference type="AlphaFoldDB" id="A0A511KKK0"/>
<evidence type="ECO:0000313" key="13">
    <source>
        <dbReference type="EMBL" id="GEM10909.1"/>
    </source>
</evidence>
<evidence type="ECO:0000256" key="9">
    <source>
        <dbReference type="ARBA" id="ARBA00023242"/>
    </source>
</evidence>
<accession>A0A511KKK0</accession>
<name>A0A511KKK0_RHOTO</name>
<protein>
    <recommendedName>
        <fullName evidence="11">Small nuclear ribonucleoprotein E</fullName>
        <shortName evidence="11">snRNP-E</shortName>
    </recommendedName>
    <alternativeName>
        <fullName evidence="11">Sm protein E</fullName>
    </alternativeName>
</protein>
<evidence type="ECO:0000256" key="1">
    <source>
        <dbReference type="ARBA" id="ARBA00004123"/>
    </source>
</evidence>
<dbReference type="EMBL" id="BJWK01000012">
    <property type="protein sequence ID" value="GEM10909.1"/>
    <property type="molecule type" value="Genomic_DNA"/>
</dbReference>
<dbReference type="OrthoDB" id="429711at2759"/>
<dbReference type="GO" id="GO:0003723">
    <property type="term" value="F:RNA binding"/>
    <property type="evidence" value="ECO:0007669"/>
    <property type="project" value="UniProtKB-KW"/>
</dbReference>
<evidence type="ECO:0000259" key="12">
    <source>
        <dbReference type="PROSITE" id="PS52002"/>
    </source>
</evidence>
<dbReference type="GO" id="GO:0005682">
    <property type="term" value="C:U5 snRNP"/>
    <property type="evidence" value="ECO:0007669"/>
    <property type="project" value="UniProtKB-UniRule"/>
</dbReference>
<comment type="caution">
    <text evidence="13">The sequence shown here is derived from an EMBL/GenBank/DDBJ whole genome shotgun (WGS) entry which is preliminary data.</text>
</comment>
<evidence type="ECO:0000256" key="6">
    <source>
        <dbReference type="ARBA" id="ARBA00022728"/>
    </source>
</evidence>
<comment type="similarity">
    <text evidence="3 11">Belongs to the snRNP Sm proteins family.</text>
</comment>
<dbReference type="GO" id="GO:0005686">
    <property type="term" value="C:U2 snRNP"/>
    <property type="evidence" value="ECO:0007669"/>
    <property type="project" value="UniProtKB-UniRule"/>
</dbReference>
<gene>
    <name evidence="13" type="ORF">Rt10032_c12g4926</name>
</gene>
<keyword evidence="5 11" id="KW-0507">mRNA processing</keyword>
<proteinExistence type="inferred from homology"/>
<evidence type="ECO:0000256" key="7">
    <source>
        <dbReference type="ARBA" id="ARBA00022884"/>
    </source>
</evidence>
<dbReference type="Pfam" id="PF01423">
    <property type="entry name" value="LSM"/>
    <property type="match status" value="1"/>
</dbReference>
<evidence type="ECO:0000256" key="4">
    <source>
        <dbReference type="ARBA" id="ARBA00022490"/>
    </source>
</evidence>
<organism evidence="13 14">
    <name type="scientific">Rhodotorula toruloides</name>
    <name type="common">Yeast</name>
    <name type="synonym">Rhodosporidium toruloides</name>
    <dbReference type="NCBI Taxonomy" id="5286"/>
    <lineage>
        <taxon>Eukaryota</taxon>
        <taxon>Fungi</taxon>
        <taxon>Dikarya</taxon>
        <taxon>Basidiomycota</taxon>
        <taxon>Pucciniomycotina</taxon>
        <taxon>Microbotryomycetes</taxon>
        <taxon>Sporidiobolales</taxon>
        <taxon>Sporidiobolaceae</taxon>
        <taxon>Rhodotorula</taxon>
    </lineage>
</organism>
<dbReference type="GO" id="GO:0005681">
    <property type="term" value="C:spliceosomal complex"/>
    <property type="evidence" value="ECO:0007669"/>
    <property type="project" value="UniProtKB-KW"/>
</dbReference>
<reference evidence="13 14" key="1">
    <citation type="submission" date="2019-07" db="EMBL/GenBank/DDBJ databases">
        <title>Rhodotorula toruloides NBRC10032 genome sequencing.</title>
        <authorList>
            <person name="Shida Y."/>
            <person name="Takaku H."/>
            <person name="Ogasawara W."/>
            <person name="Mori K."/>
        </authorList>
    </citation>
    <scope>NUCLEOTIDE SEQUENCE [LARGE SCALE GENOMIC DNA]</scope>
    <source>
        <strain evidence="13 14">NBRC10032</strain>
    </source>
</reference>
<feature type="domain" description="Sm" evidence="12">
    <location>
        <begin position="13"/>
        <end position="94"/>
    </location>
</feature>